<dbReference type="InterPro" id="IPR027417">
    <property type="entry name" value="P-loop_NTPase"/>
</dbReference>
<dbReference type="Gene3D" id="3.40.50.300">
    <property type="entry name" value="P-loop containing nucleotide triphosphate hydrolases"/>
    <property type="match status" value="1"/>
</dbReference>
<sequence>MVIFYFIHFKGHNVSPKKTKRTIHRKGGMMHLNQENSIWPEPSFDENDQPHFLFIITPPYSGSTALAELLNTSHRTMILHPKAEGQFLIPGLHKHERWNPHKEINYQSIKASWLNQFQFVKRLTQNIDVVIEKSPPNMIIIEKLITLFREYSFLANNRNPYANCASLLYRKYDADNISSSDRLDALSFLARGWIKRSTIVKNLVQKYNMPLMTYENFCQNPSSIISLLNLPDGVAETINPSAKVKVKDYKKQTIQNQNERQIANLKPDDIACISQILHPYSELLAFFGYQTIASV</sequence>
<organism evidence="1 2">
    <name type="scientific">Candidatus Magnetoglobus multicellularis str. Araruama</name>
    <dbReference type="NCBI Taxonomy" id="890399"/>
    <lineage>
        <taxon>Bacteria</taxon>
        <taxon>Pseudomonadati</taxon>
        <taxon>Thermodesulfobacteriota</taxon>
        <taxon>Desulfobacteria</taxon>
        <taxon>Desulfobacterales</taxon>
        <taxon>Desulfobacteraceae</taxon>
        <taxon>Candidatus Magnetoglobus</taxon>
    </lineage>
</organism>
<name>A0A1V1PBG6_9BACT</name>
<dbReference type="SUPFAM" id="SSF52540">
    <property type="entry name" value="P-loop containing nucleoside triphosphate hydrolases"/>
    <property type="match status" value="1"/>
</dbReference>
<gene>
    <name evidence="1" type="ORF">OMM_01933</name>
</gene>
<dbReference type="EMBL" id="ATBP01000178">
    <property type="protein sequence ID" value="ETR72150.1"/>
    <property type="molecule type" value="Genomic_DNA"/>
</dbReference>
<proteinExistence type="predicted"/>
<dbReference type="AlphaFoldDB" id="A0A1V1PBG6"/>
<protein>
    <recommendedName>
        <fullName evidence="3">Sulfotransferase family protein</fullName>
    </recommendedName>
</protein>
<evidence type="ECO:0000313" key="1">
    <source>
        <dbReference type="EMBL" id="ETR72150.1"/>
    </source>
</evidence>
<accession>A0A1V1PBG6</accession>
<comment type="caution">
    <text evidence="1">The sequence shown here is derived from an EMBL/GenBank/DDBJ whole genome shotgun (WGS) entry which is preliminary data.</text>
</comment>
<evidence type="ECO:0000313" key="2">
    <source>
        <dbReference type="Proteomes" id="UP000189670"/>
    </source>
</evidence>
<dbReference type="Proteomes" id="UP000189670">
    <property type="component" value="Unassembled WGS sequence"/>
</dbReference>
<reference evidence="2" key="1">
    <citation type="submission" date="2012-11" db="EMBL/GenBank/DDBJ databases">
        <authorList>
            <person name="Lucero-Rivera Y.E."/>
            <person name="Tovar-Ramirez D."/>
        </authorList>
    </citation>
    <scope>NUCLEOTIDE SEQUENCE [LARGE SCALE GENOMIC DNA]</scope>
    <source>
        <strain evidence="2">Araruama</strain>
    </source>
</reference>
<evidence type="ECO:0008006" key="3">
    <source>
        <dbReference type="Google" id="ProtNLM"/>
    </source>
</evidence>